<dbReference type="GO" id="GO:0003729">
    <property type="term" value="F:mRNA binding"/>
    <property type="evidence" value="ECO:0007669"/>
    <property type="project" value="UniProtKB-ARBA"/>
</dbReference>
<dbReference type="RefSeq" id="XP_067917476.1">
    <property type="nucleotide sequence ID" value="XM_068070549.1"/>
</dbReference>
<keyword evidence="2 3" id="KW-0694">RNA-binding</keyword>
<dbReference type="AlphaFoldDB" id="A0A2C6KH72"/>
<dbReference type="GO" id="GO:0009967">
    <property type="term" value="P:positive regulation of signal transduction"/>
    <property type="evidence" value="ECO:0007669"/>
    <property type="project" value="UniProtKB-ARBA"/>
</dbReference>
<gene>
    <name evidence="7" type="ORF">CSUI_010445</name>
</gene>
<keyword evidence="8" id="KW-1185">Reference proteome</keyword>
<dbReference type="SUPFAM" id="SSF51045">
    <property type="entry name" value="WW domain"/>
    <property type="match status" value="1"/>
</dbReference>
<dbReference type="CDD" id="cd12362">
    <property type="entry name" value="RRM3_CELF1-6"/>
    <property type="match status" value="1"/>
</dbReference>
<feature type="compositionally biased region" description="Gly residues" evidence="4">
    <location>
        <begin position="176"/>
        <end position="191"/>
    </location>
</feature>
<feature type="domain" description="RRM" evidence="6">
    <location>
        <begin position="352"/>
        <end position="430"/>
    </location>
</feature>
<evidence type="ECO:0000259" key="5">
    <source>
        <dbReference type="PROSITE" id="PS50020"/>
    </source>
</evidence>
<dbReference type="CDD" id="cd00201">
    <property type="entry name" value="WW"/>
    <property type="match status" value="1"/>
</dbReference>
<dbReference type="InterPro" id="IPR035979">
    <property type="entry name" value="RBD_domain_sf"/>
</dbReference>
<feature type="region of interest" description="Disordered" evidence="4">
    <location>
        <begin position="1"/>
        <end position="242"/>
    </location>
</feature>
<dbReference type="SUPFAM" id="SSF54928">
    <property type="entry name" value="RNA-binding domain, RBD"/>
    <property type="match status" value="1"/>
</dbReference>
<evidence type="ECO:0000256" key="3">
    <source>
        <dbReference type="PROSITE-ProRule" id="PRU00176"/>
    </source>
</evidence>
<dbReference type="SMART" id="SM00360">
    <property type="entry name" value="RRM"/>
    <property type="match status" value="1"/>
</dbReference>
<feature type="compositionally biased region" description="Low complexity" evidence="4">
    <location>
        <begin position="192"/>
        <end position="242"/>
    </location>
</feature>
<feature type="region of interest" description="Disordered" evidence="4">
    <location>
        <begin position="440"/>
        <end position="474"/>
    </location>
</feature>
<dbReference type="InterPro" id="IPR036020">
    <property type="entry name" value="WW_dom_sf"/>
</dbReference>
<feature type="compositionally biased region" description="Low complexity" evidence="4">
    <location>
        <begin position="101"/>
        <end position="114"/>
    </location>
</feature>
<dbReference type="Gene3D" id="3.30.70.330">
    <property type="match status" value="1"/>
</dbReference>
<dbReference type="InterPro" id="IPR052462">
    <property type="entry name" value="SLIRP/GR-RBP-like"/>
</dbReference>
<keyword evidence="1" id="KW-0677">Repeat</keyword>
<dbReference type="GO" id="GO:0005737">
    <property type="term" value="C:cytoplasm"/>
    <property type="evidence" value="ECO:0007669"/>
    <property type="project" value="UniProtKB-ARBA"/>
</dbReference>
<evidence type="ECO:0000256" key="2">
    <source>
        <dbReference type="ARBA" id="ARBA00022884"/>
    </source>
</evidence>
<dbReference type="Pfam" id="PF00076">
    <property type="entry name" value="RRM_1"/>
    <property type="match status" value="1"/>
</dbReference>
<name>A0A2C6KH72_9APIC</name>
<feature type="compositionally biased region" description="Low complexity" evidence="4">
    <location>
        <begin position="136"/>
        <end position="146"/>
    </location>
</feature>
<dbReference type="EMBL" id="MIGC01007429">
    <property type="protein sequence ID" value="PHJ15744.1"/>
    <property type="molecule type" value="Genomic_DNA"/>
</dbReference>
<comment type="caution">
    <text evidence="7">The sequence shown here is derived from an EMBL/GenBank/DDBJ whole genome shotgun (WGS) entry which is preliminary data.</text>
</comment>
<sequence length="474" mass="48836">MSSRMASPGGGDPSSSSSLGVMTPVAFPPPRTSLFSRNGEVSSSSTPSSQSNGNGKRTNSNNNSKKTSMSPLPPTSSSPVGSHAMSPRVLSPVTPPPPEPSSSSSSSSSSLPPSKGDSDSHHLNSNSSLPPPPPSSFLGTSPSSPSRAKGGRNKKQRDVSGQKTLTLGMIATTSPGVGGGNGLGLGGGGLRGRLTGLPSSSSSSSSSSQNGSSHNSSSTLTTTTPTPGSTTKTGTGKSKLYGGLHAAAFPPLSAATGPGPKETTESELIGGLPSLWEVYCTPDTKVPYFYNAISKHVQWHVPVPPKEYVDQLGPINIPEVGPIAPLRSAGNPGGKQGGSSNSNNILYGPLGSNLFVFHIPTEWTEPVLFRHFAPFGNVVSCKIQTNTQTGRRSGFGFVSYDNPASAIAAIRAMNGYAVCGKFLKVQLKKGEEHLLPPDLANSQQQQSNQQHGHSQHQSQLAQPTPPPLTPQHAL</sequence>
<dbReference type="OrthoDB" id="410044at2759"/>
<evidence type="ECO:0000256" key="4">
    <source>
        <dbReference type="SAM" id="MobiDB-lite"/>
    </source>
</evidence>
<proteinExistence type="predicted"/>
<dbReference type="InterPro" id="IPR001202">
    <property type="entry name" value="WW_dom"/>
</dbReference>
<dbReference type="InterPro" id="IPR000504">
    <property type="entry name" value="RRM_dom"/>
</dbReference>
<evidence type="ECO:0000256" key="1">
    <source>
        <dbReference type="ARBA" id="ARBA00022737"/>
    </source>
</evidence>
<dbReference type="PROSITE" id="PS50102">
    <property type="entry name" value="RRM"/>
    <property type="match status" value="1"/>
</dbReference>
<feature type="domain" description="WW" evidence="5">
    <location>
        <begin position="270"/>
        <end position="304"/>
    </location>
</feature>
<accession>A0A2C6KH72</accession>
<organism evidence="7 8">
    <name type="scientific">Cystoisospora suis</name>
    <dbReference type="NCBI Taxonomy" id="483139"/>
    <lineage>
        <taxon>Eukaryota</taxon>
        <taxon>Sar</taxon>
        <taxon>Alveolata</taxon>
        <taxon>Apicomplexa</taxon>
        <taxon>Conoidasida</taxon>
        <taxon>Coccidia</taxon>
        <taxon>Eucoccidiorida</taxon>
        <taxon>Eimeriorina</taxon>
        <taxon>Sarcocystidae</taxon>
        <taxon>Cystoisospora</taxon>
    </lineage>
</organism>
<dbReference type="Gene3D" id="2.20.70.10">
    <property type="match status" value="1"/>
</dbReference>
<dbReference type="GO" id="GO:0010629">
    <property type="term" value="P:negative regulation of gene expression"/>
    <property type="evidence" value="ECO:0007669"/>
    <property type="project" value="UniProtKB-ARBA"/>
</dbReference>
<feature type="compositionally biased region" description="Low complexity" evidence="4">
    <location>
        <begin position="441"/>
        <end position="462"/>
    </location>
</feature>
<dbReference type="GeneID" id="94433760"/>
<evidence type="ECO:0000313" key="8">
    <source>
        <dbReference type="Proteomes" id="UP000221165"/>
    </source>
</evidence>
<reference evidence="7 8" key="1">
    <citation type="journal article" date="2017" name="Int. J. Parasitol.">
        <title>The genome of the protozoan parasite Cystoisospora suis and a reverse vaccinology approach to identify vaccine candidates.</title>
        <authorList>
            <person name="Palmieri N."/>
            <person name="Shrestha A."/>
            <person name="Ruttkowski B."/>
            <person name="Beck T."/>
            <person name="Vogl C."/>
            <person name="Tomley F."/>
            <person name="Blake D.P."/>
            <person name="Joachim A."/>
        </authorList>
    </citation>
    <scope>NUCLEOTIDE SEQUENCE [LARGE SCALE GENOMIC DNA]</scope>
    <source>
        <strain evidence="7 8">Wien I</strain>
    </source>
</reference>
<evidence type="ECO:0000259" key="6">
    <source>
        <dbReference type="PROSITE" id="PS50102"/>
    </source>
</evidence>
<dbReference type="PROSITE" id="PS50020">
    <property type="entry name" value="WW_DOMAIN_2"/>
    <property type="match status" value="1"/>
</dbReference>
<dbReference type="VEuPathDB" id="ToxoDB:CSUI_010445"/>
<evidence type="ECO:0000313" key="7">
    <source>
        <dbReference type="EMBL" id="PHJ15744.1"/>
    </source>
</evidence>
<dbReference type="Proteomes" id="UP000221165">
    <property type="component" value="Unassembled WGS sequence"/>
</dbReference>
<dbReference type="PANTHER" id="PTHR48027">
    <property type="entry name" value="HETEROGENEOUS NUCLEAR RIBONUCLEOPROTEIN 87F-RELATED"/>
    <property type="match status" value="1"/>
</dbReference>
<dbReference type="InterPro" id="IPR012677">
    <property type="entry name" value="Nucleotide-bd_a/b_plait_sf"/>
</dbReference>
<feature type="compositionally biased region" description="Pro residues" evidence="4">
    <location>
        <begin position="463"/>
        <end position="474"/>
    </location>
</feature>
<feature type="compositionally biased region" description="Low complexity" evidence="4">
    <location>
        <begin position="42"/>
        <end position="70"/>
    </location>
</feature>
<protein>
    <submittedName>
        <fullName evidence="7">Rna recognition motif-containing protein</fullName>
    </submittedName>
</protein>
<dbReference type="FunFam" id="3.30.70.330:FF:000383">
    <property type="entry name" value="Sex lethal, isoform D"/>
    <property type="match status" value="1"/>
</dbReference>
<dbReference type="Pfam" id="PF00397">
    <property type="entry name" value="WW"/>
    <property type="match status" value="1"/>
</dbReference>
<dbReference type="SMART" id="SM00456">
    <property type="entry name" value="WW"/>
    <property type="match status" value="1"/>
</dbReference>